<dbReference type="Pfam" id="PF22124">
    <property type="entry name" value="Glyco_hydro_95_cat"/>
    <property type="match status" value="1"/>
</dbReference>
<gene>
    <name evidence="3" type="ORF">H8Z82_10010</name>
</gene>
<feature type="domain" description="Glycosyl hydrolase family 95 catalytic" evidence="2">
    <location>
        <begin position="16"/>
        <end position="47"/>
    </location>
</feature>
<dbReference type="PANTHER" id="PTHR31084:SF0">
    <property type="entry name" value="ALPHA-L-FUCOSIDASE 2"/>
    <property type="match status" value="1"/>
</dbReference>
<dbReference type="Proteomes" id="UP000649826">
    <property type="component" value="Unassembled WGS sequence"/>
</dbReference>
<accession>A0ABR7IJ06</accession>
<feature type="domain" description="Alpha fucosidase A-like C-terminal" evidence="1">
    <location>
        <begin position="49"/>
        <end position="109"/>
    </location>
</feature>
<dbReference type="Gene3D" id="2.60.40.1180">
    <property type="entry name" value="Golgi alpha-mannosidase II"/>
    <property type="match status" value="1"/>
</dbReference>
<evidence type="ECO:0000313" key="3">
    <source>
        <dbReference type="EMBL" id="MBC5779993.1"/>
    </source>
</evidence>
<evidence type="ECO:0000259" key="1">
    <source>
        <dbReference type="Pfam" id="PF21307"/>
    </source>
</evidence>
<dbReference type="InterPro" id="IPR013780">
    <property type="entry name" value="Glyco_hydro_b"/>
</dbReference>
<dbReference type="RefSeq" id="WP_147641607.1">
    <property type="nucleotide sequence ID" value="NZ_JACOQG010000014.1"/>
</dbReference>
<reference evidence="3 4" key="1">
    <citation type="submission" date="2020-08" db="EMBL/GenBank/DDBJ databases">
        <title>Genome public.</title>
        <authorList>
            <person name="Liu C."/>
            <person name="Sun Q."/>
        </authorList>
    </citation>
    <scope>NUCLEOTIDE SEQUENCE [LARGE SCALE GENOMIC DNA]</scope>
    <source>
        <strain evidence="3 4">M29</strain>
    </source>
</reference>
<evidence type="ECO:0000313" key="4">
    <source>
        <dbReference type="Proteomes" id="UP000649826"/>
    </source>
</evidence>
<dbReference type="InterPro" id="IPR049053">
    <property type="entry name" value="AFCA-like_C"/>
</dbReference>
<dbReference type="InterPro" id="IPR054363">
    <property type="entry name" value="GH95_cat"/>
</dbReference>
<evidence type="ECO:0000259" key="2">
    <source>
        <dbReference type="Pfam" id="PF22124"/>
    </source>
</evidence>
<organism evidence="3 4">
    <name type="scientific">Blautia difficilis</name>
    <dbReference type="NCBI Taxonomy" id="2763027"/>
    <lineage>
        <taxon>Bacteria</taxon>
        <taxon>Bacillati</taxon>
        <taxon>Bacillota</taxon>
        <taxon>Clostridia</taxon>
        <taxon>Lachnospirales</taxon>
        <taxon>Lachnospiraceae</taxon>
        <taxon>Blautia</taxon>
    </lineage>
</organism>
<sequence>MKNQLRYTREENISCVGGGIYPNMLCAHPPFQIDGNFGFAAAVAEMLIQSRKGHILLLPALPDEWKDGNVRGMKAQGDITVEFEWREGRIHRVRLCSSHEQKVTLECNGISKTVFLKPDGTEDMIFD</sequence>
<keyword evidence="4" id="KW-1185">Reference proteome</keyword>
<protein>
    <recommendedName>
        <fullName evidence="5">Glycoside hydrolase family 95 protein</fullName>
    </recommendedName>
</protein>
<name>A0ABR7IJ06_9FIRM</name>
<dbReference type="PANTHER" id="PTHR31084">
    <property type="entry name" value="ALPHA-L-FUCOSIDASE 2"/>
    <property type="match status" value="1"/>
</dbReference>
<comment type="caution">
    <text evidence="3">The sequence shown here is derived from an EMBL/GenBank/DDBJ whole genome shotgun (WGS) entry which is preliminary data.</text>
</comment>
<proteinExistence type="predicted"/>
<dbReference type="InterPro" id="IPR008928">
    <property type="entry name" value="6-hairpin_glycosidase_sf"/>
</dbReference>
<dbReference type="Pfam" id="PF21307">
    <property type="entry name" value="Glyco_hydro_95_C"/>
    <property type="match status" value="1"/>
</dbReference>
<dbReference type="EMBL" id="JACOQG010000014">
    <property type="protein sequence ID" value="MBC5779993.1"/>
    <property type="molecule type" value="Genomic_DNA"/>
</dbReference>
<evidence type="ECO:0008006" key="5">
    <source>
        <dbReference type="Google" id="ProtNLM"/>
    </source>
</evidence>
<dbReference type="SUPFAM" id="SSF48208">
    <property type="entry name" value="Six-hairpin glycosidases"/>
    <property type="match status" value="1"/>
</dbReference>